<dbReference type="Gene3D" id="3.40.630.30">
    <property type="match status" value="1"/>
</dbReference>
<sequence>MIVTRYTPDDAPAWDAFVRASRNGTFLLCRGYMDYHRDRFADHSLLVRDPEGALAAVLPAHAAGDRLVSHGGLSYGGFVIGPGMKTPAMLGAFEAVAAYLRGQGFVTFDYKTIPHIYHRQPAEEDRYALFLTGAGLLRRDVLSVVPRGDRLPYQTRRARGIKKAQKAGAAVAEAGECGPYWELLAATLAERFGAEPVHTLAEIELLRARFPRNIRLFTAAAGGELLAGVLVYESERVAHCQYIAASPAGRACAALDLLFDHLLGTVYAEHPYFDFGGSHEDAGRAVNAGLIDQKEGFGARAVAHEQYRIDLTAVRPGALTGAAR</sequence>
<feature type="domain" description="BioF2-like acetyltransferase" evidence="1">
    <location>
        <begin position="159"/>
        <end position="281"/>
    </location>
</feature>
<dbReference type="EMBL" id="JAXBLV010000077">
    <property type="protein sequence ID" value="MDY3559072.1"/>
    <property type="molecule type" value="Genomic_DNA"/>
</dbReference>
<dbReference type="SUPFAM" id="SSF55729">
    <property type="entry name" value="Acyl-CoA N-acyltransferases (Nat)"/>
    <property type="match status" value="1"/>
</dbReference>
<name>A0ABU5EUU2_9BACT</name>
<evidence type="ECO:0000259" key="1">
    <source>
        <dbReference type="Pfam" id="PF13480"/>
    </source>
</evidence>
<reference evidence="3" key="1">
    <citation type="journal article" date="2023" name="Mar. Drugs">
        <title>Gemmata algarum, a Novel Planctomycete Isolated from an Algal Mat, Displays Antimicrobial Activity.</title>
        <authorList>
            <person name="Kumar G."/>
            <person name="Kallscheuer N."/>
            <person name="Kashif M."/>
            <person name="Ahamad S."/>
            <person name="Jagadeeshwari U."/>
            <person name="Pannikurungottu S."/>
            <person name="Haufschild T."/>
            <person name="Kabuu M."/>
            <person name="Sasikala C."/>
            <person name="Jogler C."/>
            <person name="Ramana C."/>
        </authorList>
    </citation>
    <scope>NUCLEOTIDE SEQUENCE [LARGE SCALE GENOMIC DNA]</scope>
    <source>
        <strain evidence="3">JC673</strain>
    </source>
</reference>
<dbReference type="RefSeq" id="WP_320685897.1">
    <property type="nucleotide sequence ID" value="NZ_JAXBLV010000077.1"/>
</dbReference>
<evidence type="ECO:0000313" key="2">
    <source>
        <dbReference type="EMBL" id="MDY3559072.1"/>
    </source>
</evidence>
<gene>
    <name evidence="2" type="ORF">R5W23_006262</name>
</gene>
<organism evidence="2 3">
    <name type="scientific">Gemmata algarum</name>
    <dbReference type="NCBI Taxonomy" id="2975278"/>
    <lineage>
        <taxon>Bacteria</taxon>
        <taxon>Pseudomonadati</taxon>
        <taxon>Planctomycetota</taxon>
        <taxon>Planctomycetia</taxon>
        <taxon>Gemmatales</taxon>
        <taxon>Gemmataceae</taxon>
        <taxon>Gemmata</taxon>
    </lineage>
</organism>
<protein>
    <submittedName>
        <fullName evidence="2">GNAT family N-acetyltransferase</fullName>
    </submittedName>
</protein>
<keyword evidence="3" id="KW-1185">Reference proteome</keyword>
<dbReference type="InterPro" id="IPR016181">
    <property type="entry name" value="Acyl_CoA_acyltransferase"/>
</dbReference>
<accession>A0ABU5EUU2</accession>
<proteinExistence type="predicted"/>
<comment type="caution">
    <text evidence="2">The sequence shown here is derived from an EMBL/GenBank/DDBJ whole genome shotgun (WGS) entry which is preliminary data.</text>
</comment>
<dbReference type="Pfam" id="PF13480">
    <property type="entry name" value="Acetyltransf_6"/>
    <property type="match status" value="1"/>
</dbReference>
<dbReference type="Proteomes" id="UP001272242">
    <property type="component" value="Unassembled WGS sequence"/>
</dbReference>
<evidence type="ECO:0000313" key="3">
    <source>
        <dbReference type="Proteomes" id="UP001272242"/>
    </source>
</evidence>
<dbReference type="InterPro" id="IPR038740">
    <property type="entry name" value="BioF2-like_GNAT_dom"/>
</dbReference>